<reference evidence="2 3" key="1">
    <citation type="submission" date="2021-05" db="EMBL/GenBank/DDBJ databases">
        <title>A Polyphasic approach of four new species of the genus Ohtaekwangia: Ohtaekwangia histidinii sp. nov., Ohtaekwangia cretensis sp. nov., Ohtaekwangia indiensis sp. nov., Ohtaekwangia reichenbachii sp. nov. from diverse environment.</title>
        <authorList>
            <person name="Octaviana S."/>
        </authorList>
    </citation>
    <scope>NUCLEOTIDE SEQUENCE [LARGE SCALE GENOMIC DNA]</scope>
    <source>
        <strain evidence="2 3">PWU20</strain>
    </source>
</reference>
<evidence type="ECO:0000313" key="2">
    <source>
        <dbReference type="EMBL" id="MBT1704602.1"/>
    </source>
</evidence>
<sequence>MTEEKIPGIHNYCDRWCERCVFANRCAIYEKESDARQEQLNIKNKAFWERLSQNFSKAKSLLEDAAKRQGLDLNLLQQEIELNQKKEEEIRVASEEHPLNKLGIEYEDFTEHWLKTQPGMLEKLNTLKEELTLGTQSHDVAKAQTVIIKESLAVIQWYSTLIPSKIIRALTGKLHDDLWEEDYNQRDYLGSAKIVLLSIERSMHAWLSLFELLPTQEDEFLTALSLLERMKKATLQEFPKAMAFIRPGFDEYIV</sequence>
<keyword evidence="3" id="KW-1185">Reference proteome</keyword>
<name>A0ABS5VUV4_9BACT</name>
<evidence type="ECO:0000256" key="1">
    <source>
        <dbReference type="SAM" id="Coils"/>
    </source>
</evidence>
<keyword evidence="1" id="KW-0175">Coiled coil</keyword>
<gene>
    <name evidence="2" type="ORF">KK060_15015</name>
</gene>
<comment type="caution">
    <text evidence="2">The sequence shown here is derived from an EMBL/GenBank/DDBJ whole genome shotgun (WGS) entry which is preliminary data.</text>
</comment>
<proteinExistence type="predicted"/>
<evidence type="ECO:0000313" key="3">
    <source>
        <dbReference type="Proteomes" id="UP000772618"/>
    </source>
</evidence>
<accession>A0ABS5VUV4</accession>
<feature type="coiled-coil region" evidence="1">
    <location>
        <begin position="68"/>
        <end position="96"/>
    </location>
</feature>
<dbReference type="Proteomes" id="UP000772618">
    <property type="component" value="Unassembled WGS sequence"/>
</dbReference>
<organism evidence="2 3">
    <name type="scientific">Chryseosolibacter indicus</name>
    <dbReference type="NCBI Taxonomy" id="2782351"/>
    <lineage>
        <taxon>Bacteria</taxon>
        <taxon>Pseudomonadati</taxon>
        <taxon>Bacteroidota</taxon>
        <taxon>Cytophagia</taxon>
        <taxon>Cytophagales</taxon>
        <taxon>Chryseotaleaceae</taxon>
        <taxon>Chryseosolibacter</taxon>
    </lineage>
</organism>
<protein>
    <submittedName>
        <fullName evidence="2">Uncharacterized protein</fullName>
    </submittedName>
</protein>
<dbReference type="EMBL" id="JAHESD010000034">
    <property type="protein sequence ID" value="MBT1704602.1"/>
    <property type="molecule type" value="Genomic_DNA"/>
</dbReference>
<dbReference type="RefSeq" id="WP_254154558.1">
    <property type="nucleotide sequence ID" value="NZ_JAHESD010000034.1"/>
</dbReference>